<organism evidence="1 2">
    <name type="scientific">Pristionchus fissidentatus</name>
    <dbReference type="NCBI Taxonomy" id="1538716"/>
    <lineage>
        <taxon>Eukaryota</taxon>
        <taxon>Metazoa</taxon>
        <taxon>Ecdysozoa</taxon>
        <taxon>Nematoda</taxon>
        <taxon>Chromadorea</taxon>
        <taxon>Rhabditida</taxon>
        <taxon>Rhabditina</taxon>
        <taxon>Diplogasteromorpha</taxon>
        <taxon>Diplogasteroidea</taxon>
        <taxon>Neodiplogasteridae</taxon>
        <taxon>Pristionchus</taxon>
    </lineage>
</organism>
<name>A0AAV5WB65_9BILA</name>
<gene>
    <name evidence="1" type="ORF">PFISCL1PPCAC_20536</name>
</gene>
<feature type="non-terminal residue" evidence="1">
    <location>
        <position position="1"/>
    </location>
</feature>
<sequence>SSREFAMMIRSCFRTLVLSFRKFIVWPTFFPLISFVRQRKTRKSKVSPSVLERPLLLPQFSMVHSDPKEFERPDYF</sequence>
<comment type="caution">
    <text evidence="1">The sequence shown here is derived from an EMBL/GenBank/DDBJ whole genome shotgun (WGS) entry which is preliminary data.</text>
</comment>
<dbReference type="AlphaFoldDB" id="A0AAV5WB65"/>
<dbReference type="Proteomes" id="UP001432322">
    <property type="component" value="Unassembled WGS sequence"/>
</dbReference>
<reference evidence="1" key="1">
    <citation type="submission" date="2023-10" db="EMBL/GenBank/DDBJ databases">
        <title>Genome assembly of Pristionchus species.</title>
        <authorList>
            <person name="Yoshida K."/>
            <person name="Sommer R.J."/>
        </authorList>
    </citation>
    <scope>NUCLEOTIDE SEQUENCE</scope>
    <source>
        <strain evidence="1">RS5133</strain>
    </source>
</reference>
<proteinExistence type="predicted"/>
<accession>A0AAV5WB65</accession>
<evidence type="ECO:0000313" key="1">
    <source>
        <dbReference type="EMBL" id="GMT29239.1"/>
    </source>
</evidence>
<dbReference type="EMBL" id="BTSY01000005">
    <property type="protein sequence ID" value="GMT29239.1"/>
    <property type="molecule type" value="Genomic_DNA"/>
</dbReference>
<keyword evidence="2" id="KW-1185">Reference proteome</keyword>
<evidence type="ECO:0000313" key="2">
    <source>
        <dbReference type="Proteomes" id="UP001432322"/>
    </source>
</evidence>
<protein>
    <submittedName>
        <fullName evidence="1">Uncharacterized protein</fullName>
    </submittedName>
</protein>
<feature type="non-terminal residue" evidence="1">
    <location>
        <position position="76"/>
    </location>
</feature>